<dbReference type="AlphaFoldDB" id="A0A8T0FJU7"/>
<protein>
    <submittedName>
        <fullName evidence="2">Uncharacterized protein</fullName>
    </submittedName>
</protein>
<proteinExistence type="predicted"/>
<feature type="compositionally biased region" description="Polar residues" evidence="1">
    <location>
        <begin position="1"/>
        <end position="14"/>
    </location>
</feature>
<organism evidence="2 3">
    <name type="scientific">Argiope bruennichi</name>
    <name type="common">Wasp spider</name>
    <name type="synonym">Aranea bruennichi</name>
    <dbReference type="NCBI Taxonomy" id="94029"/>
    <lineage>
        <taxon>Eukaryota</taxon>
        <taxon>Metazoa</taxon>
        <taxon>Ecdysozoa</taxon>
        <taxon>Arthropoda</taxon>
        <taxon>Chelicerata</taxon>
        <taxon>Arachnida</taxon>
        <taxon>Araneae</taxon>
        <taxon>Araneomorphae</taxon>
        <taxon>Entelegynae</taxon>
        <taxon>Araneoidea</taxon>
        <taxon>Araneidae</taxon>
        <taxon>Argiope</taxon>
    </lineage>
</organism>
<accession>A0A8T0FJU7</accession>
<comment type="caution">
    <text evidence="2">The sequence shown here is derived from an EMBL/GenBank/DDBJ whole genome shotgun (WGS) entry which is preliminary data.</text>
</comment>
<evidence type="ECO:0000313" key="2">
    <source>
        <dbReference type="EMBL" id="KAF8791206.1"/>
    </source>
</evidence>
<dbReference type="EMBL" id="JABXBU010000011">
    <property type="protein sequence ID" value="KAF8791206.1"/>
    <property type="molecule type" value="Genomic_DNA"/>
</dbReference>
<sequence length="66" mass="7308">MSEQQPKANTTEGNTAPRGAEGGARGAADNQQAQPRPLREVHRNQAPAHSRYQNCNLLRDLLEKEE</sequence>
<keyword evidence="3" id="KW-1185">Reference proteome</keyword>
<feature type="region of interest" description="Disordered" evidence="1">
    <location>
        <begin position="1"/>
        <end position="66"/>
    </location>
</feature>
<reference evidence="2" key="1">
    <citation type="journal article" date="2020" name="bioRxiv">
        <title>Chromosome-level reference genome of the European wasp spider Argiope bruennichi: a resource for studies on range expansion and evolutionary adaptation.</title>
        <authorList>
            <person name="Sheffer M.M."/>
            <person name="Hoppe A."/>
            <person name="Krehenwinkel H."/>
            <person name="Uhl G."/>
            <person name="Kuss A.W."/>
            <person name="Jensen L."/>
            <person name="Jensen C."/>
            <person name="Gillespie R.G."/>
            <person name="Hoff K.J."/>
            <person name="Prost S."/>
        </authorList>
    </citation>
    <scope>NUCLEOTIDE SEQUENCE</scope>
</reference>
<gene>
    <name evidence="2" type="ORF">HNY73_006116</name>
</gene>
<reference evidence="2" key="2">
    <citation type="submission" date="2020-06" db="EMBL/GenBank/DDBJ databases">
        <authorList>
            <person name="Sheffer M."/>
        </authorList>
    </citation>
    <scope>NUCLEOTIDE SEQUENCE</scope>
</reference>
<evidence type="ECO:0000313" key="3">
    <source>
        <dbReference type="Proteomes" id="UP000807504"/>
    </source>
</evidence>
<name>A0A8T0FJU7_ARGBR</name>
<evidence type="ECO:0000256" key="1">
    <source>
        <dbReference type="SAM" id="MobiDB-lite"/>
    </source>
</evidence>
<dbReference type="Proteomes" id="UP000807504">
    <property type="component" value="Unassembled WGS sequence"/>
</dbReference>